<dbReference type="Gene3D" id="3.40.50.11550">
    <property type="match status" value="1"/>
</dbReference>
<feature type="domain" description="eCIS core" evidence="2">
    <location>
        <begin position="72"/>
        <end position="148"/>
    </location>
</feature>
<feature type="region of interest" description="Disordered" evidence="1">
    <location>
        <begin position="575"/>
        <end position="602"/>
    </location>
</feature>
<accession>A0ABW5GS28</accession>
<keyword evidence="4" id="KW-1185">Reference proteome</keyword>
<evidence type="ECO:0000313" key="4">
    <source>
        <dbReference type="Proteomes" id="UP001597419"/>
    </source>
</evidence>
<feature type="region of interest" description="Disordered" evidence="1">
    <location>
        <begin position="1"/>
        <end position="28"/>
    </location>
</feature>
<evidence type="ECO:0000313" key="3">
    <source>
        <dbReference type="EMBL" id="MFD2463732.1"/>
    </source>
</evidence>
<sequence length="621" mass="68666">MRDRRQRVSQETEQRRAPTAPREVTGHSVPDLLLELQRTAGNAAVARGLAEPEAEVQRSAVHEALSGSGAALDDGVRSEMESRLGADFSDVRVHTDSTAHQAAESVRAHAFTSGSHIVFQRGRYDTDSHAGKKMLAHELTHVVQQRSGPVSGTDAGDGLKVSDPSDRFERAAEANAERVMHSPVAGGEHGHAHTAQRSVDHAVVQRASESGEGGIDMAARAPEGPSLRVTFATPEEWEEFCGRVLREYPGIRGDSRIRFDDAERTIETHYDRQTLFELYPFVVALLRGPIEQQVANLEGVDRMANPIDEFGKRNPVTARYWEIQEDRVWSLVEAAATEAENFSGRGEDYRDVGTHDEFRDLLAGEDALVIGENHKEETAWNFVVENLRRGGASKIKTVYVESIRQDGHQVLVDEYLNSAPDAEMPPALRTFLKMYRDENHHDGLSRFLIAAKQHGTRVQGVGALPASKQQSLDYNRSGYDWPLHKRAAMLNVYVRHVVEKDQERSPGKYVVVVGHAHVSEHVFTGDKAELANEPEANKAIPDTVPGTMQYLGVPAVRLPAPQGSAVPPVTEELQSGPVTVAPLSEPETADSSEVQRGDARRGRARIKRAFDWVRKHSRRRG</sequence>
<organism evidence="3 4">
    <name type="scientific">Amycolatopsis samaneae</name>
    <dbReference type="NCBI Taxonomy" id="664691"/>
    <lineage>
        <taxon>Bacteria</taxon>
        <taxon>Bacillati</taxon>
        <taxon>Actinomycetota</taxon>
        <taxon>Actinomycetes</taxon>
        <taxon>Pseudonocardiales</taxon>
        <taxon>Pseudonocardiaceae</taxon>
        <taxon>Amycolatopsis</taxon>
    </lineage>
</organism>
<dbReference type="SUPFAM" id="SSF159501">
    <property type="entry name" value="EreA/ChaN-like"/>
    <property type="match status" value="1"/>
</dbReference>
<evidence type="ECO:0000256" key="1">
    <source>
        <dbReference type="SAM" id="MobiDB-lite"/>
    </source>
</evidence>
<reference evidence="4" key="1">
    <citation type="journal article" date="2019" name="Int. J. Syst. Evol. Microbiol.">
        <title>The Global Catalogue of Microorganisms (GCM) 10K type strain sequencing project: providing services to taxonomists for standard genome sequencing and annotation.</title>
        <authorList>
            <consortium name="The Broad Institute Genomics Platform"/>
            <consortium name="The Broad Institute Genome Sequencing Center for Infectious Disease"/>
            <person name="Wu L."/>
            <person name="Ma J."/>
        </authorList>
    </citation>
    <scope>NUCLEOTIDE SEQUENCE [LARGE SCALE GENOMIC DNA]</scope>
    <source>
        <strain evidence="4">CGMCC 4.7643</strain>
    </source>
</reference>
<evidence type="ECO:0000259" key="2">
    <source>
        <dbReference type="Pfam" id="PF13699"/>
    </source>
</evidence>
<dbReference type="RefSeq" id="WP_345386556.1">
    <property type="nucleotide sequence ID" value="NZ_BAABHG010000001.1"/>
</dbReference>
<feature type="region of interest" description="Disordered" evidence="1">
    <location>
        <begin position="143"/>
        <end position="164"/>
    </location>
</feature>
<dbReference type="EMBL" id="JBHUKU010000022">
    <property type="protein sequence ID" value="MFD2463732.1"/>
    <property type="molecule type" value="Genomic_DNA"/>
</dbReference>
<feature type="compositionally biased region" description="Basic and acidic residues" evidence="1">
    <location>
        <begin position="1"/>
        <end position="16"/>
    </location>
</feature>
<name>A0ABW5GS28_9PSEU</name>
<dbReference type="Pfam" id="PF13699">
    <property type="entry name" value="eCIS_core"/>
    <property type="match status" value="1"/>
</dbReference>
<comment type="caution">
    <text evidence="3">The sequence shown here is derived from an EMBL/GenBank/DDBJ whole genome shotgun (WGS) entry which is preliminary data.</text>
</comment>
<dbReference type="Proteomes" id="UP001597419">
    <property type="component" value="Unassembled WGS sequence"/>
</dbReference>
<proteinExistence type="predicted"/>
<protein>
    <submittedName>
        <fullName evidence="3">DUF4157 domain-containing protein</fullName>
    </submittedName>
</protein>
<dbReference type="InterPro" id="IPR025295">
    <property type="entry name" value="eCIS_core_dom"/>
</dbReference>
<gene>
    <name evidence="3" type="ORF">ACFSYJ_34310</name>
</gene>